<name>A0ABU9G401_9GAMM</name>
<sequence>MSAATPASLTNQKLDSARRFLRQSQDGNESWLSVGLESAAIFHLRSALNGLLQEVSLAYQLASGLQLESLLREAQGNGVVVPVLAELQDLSSQPNSWLNQLEQAYLVQFECRSSMFAKASEANLIGRGGDDGASINLFLSKLTELVLRFREESSEY</sequence>
<dbReference type="Pfam" id="PF20227">
    <property type="entry name" value="DUF6586"/>
    <property type="match status" value="1"/>
</dbReference>
<reference evidence="1 2" key="1">
    <citation type="submission" date="2024-02" db="EMBL/GenBank/DDBJ databases">
        <title>Bacteria isolated from the canopy kelp, Nereocystis luetkeana.</title>
        <authorList>
            <person name="Pfister C.A."/>
            <person name="Younker I.T."/>
            <person name="Light S.H."/>
        </authorList>
    </citation>
    <scope>NUCLEOTIDE SEQUENCE [LARGE SCALE GENOMIC DNA]</scope>
    <source>
        <strain evidence="1 2">TI.4.07</strain>
    </source>
</reference>
<dbReference type="RefSeq" id="WP_341564367.1">
    <property type="nucleotide sequence ID" value="NZ_JBAKAQ010000004.1"/>
</dbReference>
<organism evidence="1 2">
    <name type="scientific">Marinomonas arenicola</name>
    <dbReference type="NCBI Taxonomy" id="569601"/>
    <lineage>
        <taxon>Bacteria</taxon>
        <taxon>Pseudomonadati</taxon>
        <taxon>Pseudomonadota</taxon>
        <taxon>Gammaproteobacteria</taxon>
        <taxon>Oceanospirillales</taxon>
        <taxon>Oceanospirillaceae</taxon>
        <taxon>Marinomonas</taxon>
    </lineage>
</organism>
<protein>
    <submittedName>
        <fullName evidence="1">DUF6586 family protein</fullName>
    </submittedName>
</protein>
<proteinExistence type="predicted"/>
<dbReference type="Proteomes" id="UP001379949">
    <property type="component" value="Unassembled WGS sequence"/>
</dbReference>
<evidence type="ECO:0000313" key="2">
    <source>
        <dbReference type="Proteomes" id="UP001379949"/>
    </source>
</evidence>
<gene>
    <name evidence="1" type="ORF">V6242_08770</name>
</gene>
<keyword evidence="2" id="KW-1185">Reference proteome</keyword>
<dbReference type="InterPro" id="IPR046493">
    <property type="entry name" value="DUF6586"/>
</dbReference>
<accession>A0ABU9G401</accession>
<comment type="caution">
    <text evidence="1">The sequence shown here is derived from an EMBL/GenBank/DDBJ whole genome shotgun (WGS) entry which is preliminary data.</text>
</comment>
<evidence type="ECO:0000313" key="1">
    <source>
        <dbReference type="EMBL" id="MEL0613238.1"/>
    </source>
</evidence>
<dbReference type="EMBL" id="JBAKAR010000005">
    <property type="protein sequence ID" value="MEL0613238.1"/>
    <property type="molecule type" value="Genomic_DNA"/>
</dbReference>